<sequence length="61" mass="6345">MINPSANFYGSAKSPTCDKTTPQGPEHEIRVPGLDAPTPRAVTAAQHPFATNIPSGGARQS</sequence>
<evidence type="ECO:0000256" key="1">
    <source>
        <dbReference type="SAM" id="MobiDB-lite"/>
    </source>
</evidence>
<proteinExistence type="predicted"/>
<dbReference type="AlphaFoldDB" id="A0A9P7N2W6"/>
<organism evidence="2 3">
    <name type="scientific">Claviceps pusilla</name>
    <dbReference type="NCBI Taxonomy" id="123648"/>
    <lineage>
        <taxon>Eukaryota</taxon>
        <taxon>Fungi</taxon>
        <taxon>Dikarya</taxon>
        <taxon>Ascomycota</taxon>
        <taxon>Pezizomycotina</taxon>
        <taxon>Sordariomycetes</taxon>
        <taxon>Hypocreomycetidae</taxon>
        <taxon>Hypocreales</taxon>
        <taxon>Clavicipitaceae</taxon>
        <taxon>Claviceps</taxon>
    </lineage>
</organism>
<feature type="non-terminal residue" evidence="2">
    <location>
        <position position="61"/>
    </location>
</feature>
<comment type="caution">
    <text evidence="2">The sequence shown here is derived from an EMBL/GenBank/DDBJ whole genome shotgun (WGS) entry which is preliminary data.</text>
</comment>
<feature type="compositionally biased region" description="Polar residues" evidence="1">
    <location>
        <begin position="1"/>
        <end position="23"/>
    </location>
</feature>
<protein>
    <submittedName>
        <fullName evidence="2">Uncharacterized protein</fullName>
    </submittedName>
</protein>
<gene>
    <name evidence="2" type="ORF">E4U43_006877</name>
</gene>
<feature type="region of interest" description="Disordered" evidence="1">
    <location>
        <begin position="1"/>
        <end position="28"/>
    </location>
</feature>
<evidence type="ECO:0000313" key="3">
    <source>
        <dbReference type="Proteomes" id="UP000748025"/>
    </source>
</evidence>
<reference evidence="2" key="1">
    <citation type="journal article" date="2020" name="bioRxiv">
        <title>Whole genome comparisons of ergot fungi reveals the divergence and evolution of species within the genus Claviceps are the result of varying mechanisms driving genome evolution and host range expansion.</title>
        <authorList>
            <person name="Wyka S.A."/>
            <person name="Mondo S.J."/>
            <person name="Liu M."/>
            <person name="Dettman J."/>
            <person name="Nalam V."/>
            <person name="Broders K.D."/>
        </authorList>
    </citation>
    <scope>NUCLEOTIDE SEQUENCE</scope>
    <source>
        <strain evidence="2">CCC 602</strain>
    </source>
</reference>
<name>A0A9P7N2W6_9HYPO</name>
<keyword evidence="3" id="KW-1185">Reference proteome</keyword>
<dbReference type="EMBL" id="SRPW01004937">
    <property type="protein sequence ID" value="KAG5979489.1"/>
    <property type="molecule type" value="Genomic_DNA"/>
</dbReference>
<evidence type="ECO:0000313" key="2">
    <source>
        <dbReference type="EMBL" id="KAG5979489.1"/>
    </source>
</evidence>
<dbReference type="Proteomes" id="UP000748025">
    <property type="component" value="Unassembled WGS sequence"/>
</dbReference>
<accession>A0A9P7N2W6</accession>